<reference evidence="10 11" key="1">
    <citation type="submission" date="2017-04" db="EMBL/GenBank/DDBJ databases">
        <title>Complete Genome Sequence of Streptomyces gilvosporeus F607, a Capable Producer of Natamycin.</title>
        <authorList>
            <person name="Zong G."/>
            <person name="Zhong C."/>
            <person name="Fu J."/>
            <person name="Qin R."/>
            <person name="Cao G."/>
        </authorList>
    </citation>
    <scope>NUCLEOTIDE SEQUENCE [LARGE SCALE GENOMIC DNA]</scope>
    <source>
        <strain evidence="10 11">F607</strain>
    </source>
</reference>
<dbReference type="EMBL" id="CP020569">
    <property type="protein sequence ID" value="ARF53919.1"/>
    <property type="molecule type" value="Genomic_DNA"/>
</dbReference>
<dbReference type="InterPro" id="IPR036188">
    <property type="entry name" value="FAD/NAD-bd_sf"/>
</dbReference>
<evidence type="ECO:0000256" key="4">
    <source>
        <dbReference type="ARBA" id="ARBA00022827"/>
    </source>
</evidence>
<dbReference type="KEGG" id="sgv:B1H19_06745"/>
<feature type="domain" description="Glucose-methanol-choline oxidoreductase N-terminal" evidence="9">
    <location>
        <begin position="283"/>
        <end position="297"/>
    </location>
</feature>
<feature type="binding site" evidence="5">
    <location>
        <position position="470"/>
    </location>
    <ligand>
        <name>substrate</name>
    </ligand>
</feature>
<evidence type="ECO:0000259" key="8">
    <source>
        <dbReference type="PROSITE" id="PS00623"/>
    </source>
</evidence>
<dbReference type="PANTHER" id="PTHR11552">
    <property type="entry name" value="GLUCOSE-METHANOL-CHOLINE GMC OXIDOREDUCTASE"/>
    <property type="match status" value="1"/>
</dbReference>
<feature type="region of interest" description="Disordered" evidence="7">
    <location>
        <begin position="157"/>
        <end position="179"/>
    </location>
</feature>
<evidence type="ECO:0000256" key="2">
    <source>
        <dbReference type="ARBA" id="ARBA00010790"/>
    </source>
</evidence>
<evidence type="ECO:0000313" key="11">
    <source>
        <dbReference type="Proteomes" id="UP000192726"/>
    </source>
</evidence>
<dbReference type="Proteomes" id="UP000192726">
    <property type="component" value="Chromosome"/>
</dbReference>
<keyword evidence="3 6" id="KW-0285">Flavoprotein</keyword>
<feature type="region of interest" description="Disordered" evidence="7">
    <location>
        <begin position="1"/>
        <end position="24"/>
    </location>
</feature>
<comment type="cofactor">
    <cofactor evidence="1 5">
        <name>FAD</name>
        <dbReference type="ChEBI" id="CHEBI:57692"/>
    </cofactor>
</comment>
<dbReference type="InterPro" id="IPR012132">
    <property type="entry name" value="GMC_OxRdtase"/>
</dbReference>
<evidence type="ECO:0000256" key="7">
    <source>
        <dbReference type="SAM" id="MobiDB-lite"/>
    </source>
</evidence>
<dbReference type="SUPFAM" id="SSF51905">
    <property type="entry name" value="FAD/NAD(P)-binding domain"/>
    <property type="match status" value="1"/>
</dbReference>
<evidence type="ECO:0000256" key="6">
    <source>
        <dbReference type="RuleBase" id="RU003968"/>
    </source>
</evidence>
<dbReference type="AlphaFoldDB" id="A0A1V0TLW1"/>
<evidence type="ECO:0000256" key="1">
    <source>
        <dbReference type="ARBA" id="ARBA00001974"/>
    </source>
</evidence>
<dbReference type="PIRSF" id="PIRSF000137">
    <property type="entry name" value="Alcohol_oxidase"/>
    <property type="match status" value="1"/>
</dbReference>
<dbReference type="PROSITE" id="PS00623">
    <property type="entry name" value="GMC_OXRED_1"/>
    <property type="match status" value="1"/>
</dbReference>
<dbReference type="Pfam" id="PF00732">
    <property type="entry name" value="GMC_oxred_N"/>
    <property type="match status" value="1"/>
</dbReference>
<name>A0A1V0TLW1_9ACTN</name>
<evidence type="ECO:0000256" key="3">
    <source>
        <dbReference type="ARBA" id="ARBA00022630"/>
    </source>
</evidence>
<dbReference type="RefSeq" id="WP_083103706.1">
    <property type="nucleotide sequence ID" value="NZ_CP020569.1"/>
</dbReference>
<dbReference type="GO" id="GO:0016614">
    <property type="term" value="F:oxidoreductase activity, acting on CH-OH group of donors"/>
    <property type="evidence" value="ECO:0007669"/>
    <property type="project" value="InterPro"/>
</dbReference>
<proteinExistence type="inferred from homology"/>
<dbReference type="PANTHER" id="PTHR11552:SF147">
    <property type="entry name" value="CHOLINE DEHYDROGENASE, MITOCHONDRIAL"/>
    <property type="match status" value="1"/>
</dbReference>
<dbReference type="Gene3D" id="3.30.560.10">
    <property type="entry name" value="Glucose Oxidase, domain 3"/>
    <property type="match status" value="1"/>
</dbReference>
<dbReference type="STRING" id="553510.B1H19_06745"/>
<evidence type="ECO:0000313" key="10">
    <source>
        <dbReference type="EMBL" id="ARF53919.1"/>
    </source>
</evidence>
<comment type="similarity">
    <text evidence="2 6">Belongs to the GMC oxidoreductase family.</text>
</comment>
<dbReference type="OrthoDB" id="9785276at2"/>
<evidence type="ECO:0000256" key="5">
    <source>
        <dbReference type="PIRSR" id="PIRSR000137-2"/>
    </source>
</evidence>
<keyword evidence="11" id="KW-1185">Reference proteome</keyword>
<feature type="binding site" evidence="5">
    <location>
        <begin position="118"/>
        <end position="121"/>
    </location>
    <ligand>
        <name>FAD</name>
        <dbReference type="ChEBI" id="CHEBI:57692"/>
    </ligand>
</feature>
<dbReference type="InterPro" id="IPR007867">
    <property type="entry name" value="GMC_OxRtase_C"/>
</dbReference>
<organism evidence="10 11">
    <name type="scientific">Streptomyces gilvosporeus</name>
    <dbReference type="NCBI Taxonomy" id="553510"/>
    <lineage>
        <taxon>Bacteria</taxon>
        <taxon>Bacillati</taxon>
        <taxon>Actinomycetota</taxon>
        <taxon>Actinomycetes</taxon>
        <taxon>Kitasatosporales</taxon>
        <taxon>Streptomycetaceae</taxon>
        <taxon>Streptomyces</taxon>
    </lineage>
</organism>
<dbReference type="Gene3D" id="3.50.50.60">
    <property type="entry name" value="FAD/NAD(P)-binding domain"/>
    <property type="match status" value="1"/>
</dbReference>
<gene>
    <name evidence="10" type="ORF">B1H19_06745</name>
</gene>
<feature type="compositionally biased region" description="Low complexity" evidence="7">
    <location>
        <begin position="14"/>
        <end position="24"/>
    </location>
</feature>
<dbReference type="PROSITE" id="PS00624">
    <property type="entry name" value="GMC_OXRED_2"/>
    <property type="match status" value="1"/>
</dbReference>
<dbReference type="GO" id="GO:0050660">
    <property type="term" value="F:flavin adenine dinucleotide binding"/>
    <property type="evidence" value="ECO:0007669"/>
    <property type="project" value="InterPro"/>
</dbReference>
<accession>A0A1V0TLW1</accession>
<sequence>MPKAFKASKDFEESGLSGASGVSGASRVSGEFDYIVVGAGSAGCVLAARLSEDADRTVLLLEAGPPDTRPELSVPPAWPALQGTEVDHAYTTVPQAGAGGRAIPYPRGRTLGGSSAINAMVFLRGHRHDYDRWAAAGCAGWDFDALLPYFRRMETTTGRDPKFRGDSGPMRPAPASAEDANPLSQVFLDGAVAAGHPLTDDFNGAGQEGAGWLDLSIADGRRQSTADAYLHPVRAERPNLTVLTDAAARRLLFDGNRCTGVEFRRAGETVTARAGAEVIVASGAVDSPRLLLLSGIGPADELRQAGIAVRHDLPGVGRNLHDHPLCPVVYEATRPVPAPKTNLGETSLLWRSDASLPGPDMQLMFIHLPYVPPTMEAPPNGFTFGVATVPQSRGAVRLADADPDTAPLIDPGFLDAEPDIRRLLHGIEVAREIAATGPFARWGAHEVLPGAPVTDEADLRRYLTAATGTYFHPVGSCAMGTGPDAVVAPDLTVHGLEGLRVADASVMPTIVSVNTNPAAIVIAEKAADLIRGARA</sequence>
<keyword evidence="4 5" id="KW-0274">FAD</keyword>
<dbReference type="InterPro" id="IPR000172">
    <property type="entry name" value="GMC_OxRdtase_N"/>
</dbReference>
<protein>
    <submittedName>
        <fullName evidence="10">Glucose-methanol-choline oxidoreductase</fullName>
    </submittedName>
</protein>
<feature type="domain" description="Glucose-methanol-choline oxidoreductase N-terminal" evidence="8">
    <location>
        <begin position="108"/>
        <end position="131"/>
    </location>
</feature>
<dbReference type="SUPFAM" id="SSF54373">
    <property type="entry name" value="FAD-linked reductases, C-terminal domain"/>
    <property type="match status" value="1"/>
</dbReference>
<dbReference type="Pfam" id="PF05199">
    <property type="entry name" value="GMC_oxred_C"/>
    <property type="match status" value="1"/>
</dbReference>
<evidence type="ECO:0000259" key="9">
    <source>
        <dbReference type="PROSITE" id="PS00624"/>
    </source>
</evidence>